<dbReference type="EMBL" id="FMVN01000001">
    <property type="protein sequence ID" value="SCX84588.1"/>
    <property type="molecule type" value="Genomic_DNA"/>
</dbReference>
<dbReference type="GO" id="GO:0018104">
    <property type="term" value="P:peptidoglycan-protein cross-linking"/>
    <property type="evidence" value="ECO:0007669"/>
    <property type="project" value="TreeGrafter"/>
</dbReference>
<comment type="pathway">
    <text evidence="1 7">Cell wall biogenesis; peptidoglycan biosynthesis.</text>
</comment>
<keyword evidence="8" id="KW-0732">Signal</keyword>
<sequence>MKRLIILIIISLLPVISKAAKDESEPTYYGTGLCKYPQYQCIKIKGGESWKKLFPDETQRDLVQRLNRTYNPLYEGQVIAIPQNLNSVNLFDLSPFPLKIPPSSDNQIIVDQEKLAWAAYDEQGHLIKWGPISSGSDKCSDNSSNTCRTLTGIFRVFSKEGEHCVSNAFPAGKGGASMPYCMFFHKGFALHGSEDIPGYRASHGCVRMFIEDAKWLNHDFVKAASKKNNFAGTVVTIRPLYSADMFNKGLDKTIVSPAARHKKHRD</sequence>
<protein>
    <submittedName>
        <fullName evidence="10">Enhanced entry protein EnhA</fullName>
    </submittedName>
    <submittedName>
        <fullName evidence="11">Lipoprotein-anchoring transpeptidase ErfK/SrfK</fullName>
    </submittedName>
</protein>
<dbReference type="Pfam" id="PF03734">
    <property type="entry name" value="YkuD"/>
    <property type="match status" value="1"/>
</dbReference>
<evidence type="ECO:0000313" key="12">
    <source>
        <dbReference type="Proteomes" id="UP000032414"/>
    </source>
</evidence>
<reference evidence="11 13" key="3">
    <citation type="submission" date="2016-10" db="EMBL/GenBank/DDBJ databases">
        <authorList>
            <person name="Varghese N."/>
            <person name="Submissions S."/>
        </authorList>
    </citation>
    <scope>NUCLEOTIDE SEQUENCE [LARGE SCALE GENOMIC DNA]</scope>
    <source>
        <strain evidence="11 13">ATCC 33218</strain>
    </source>
</reference>
<reference evidence="12" key="2">
    <citation type="submission" date="2014-09" db="EMBL/GenBank/DDBJ databases">
        <authorList>
            <person name="Gomez-Valero L."/>
        </authorList>
    </citation>
    <scope>NUCLEOTIDE SEQUENCE [LARGE SCALE GENOMIC DNA]</scope>
    <source>
        <strain evidence="12">ATCC33218</strain>
    </source>
</reference>
<evidence type="ECO:0000256" key="7">
    <source>
        <dbReference type="PROSITE-ProRule" id="PRU01373"/>
    </source>
</evidence>
<dbReference type="CDD" id="cd16913">
    <property type="entry name" value="YkuD_like"/>
    <property type="match status" value="1"/>
</dbReference>
<dbReference type="Gene3D" id="2.40.440.10">
    <property type="entry name" value="L,D-transpeptidase catalytic domain-like"/>
    <property type="match status" value="1"/>
</dbReference>
<evidence type="ECO:0000256" key="5">
    <source>
        <dbReference type="ARBA" id="ARBA00022984"/>
    </source>
</evidence>
<evidence type="ECO:0000256" key="8">
    <source>
        <dbReference type="SAM" id="SignalP"/>
    </source>
</evidence>
<dbReference type="EMBL" id="LN614830">
    <property type="protein sequence ID" value="CEG60653.1"/>
    <property type="molecule type" value="Genomic_DNA"/>
</dbReference>
<keyword evidence="5 7" id="KW-0573">Peptidoglycan synthesis</keyword>
<dbReference type="RefSeq" id="WP_045099030.1">
    <property type="nucleotide sequence ID" value="NZ_CP020614.1"/>
</dbReference>
<feature type="chain" id="PRO_5009750722" evidence="8">
    <location>
        <begin position="20"/>
        <end position="266"/>
    </location>
</feature>
<dbReference type="SUPFAM" id="SSF141523">
    <property type="entry name" value="L,D-transpeptidase catalytic domain-like"/>
    <property type="match status" value="1"/>
</dbReference>
<feature type="signal peptide" evidence="8">
    <location>
        <begin position="1"/>
        <end position="19"/>
    </location>
</feature>
<dbReference type="GO" id="GO:0008360">
    <property type="term" value="P:regulation of cell shape"/>
    <property type="evidence" value="ECO:0007669"/>
    <property type="project" value="UniProtKB-UniRule"/>
</dbReference>
<dbReference type="PANTHER" id="PTHR30582">
    <property type="entry name" value="L,D-TRANSPEPTIDASE"/>
    <property type="match status" value="1"/>
</dbReference>
<keyword evidence="4 7" id="KW-0133">Cell shape</keyword>
<evidence type="ECO:0000256" key="3">
    <source>
        <dbReference type="ARBA" id="ARBA00022679"/>
    </source>
</evidence>
<proteinExistence type="inferred from homology"/>
<evidence type="ECO:0000256" key="6">
    <source>
        <dbReference type="ARBA" id="ARBA00023316"/>
    </source>
</evidence>
<name>A0A098GDW5_LEGMI</name>
<evidence type="ECO:0000259" key="9">
    <source>
        <dbReference type="PROSITE" id="PS52029"/>
    </source>
</evidence>
<dbReference type="Proteomes" id="UP000182998">
    <property type="component" value="Unassembled WGS sequence"/>
</dbReference>
<dbReference type="OrthoDB" id="463216at2"/>
<dbReference type="PATRIC" id="fig|451.8.peg.1646"/>
<dbReference type="InterPro" id="IPR005490">
    <property type="entry name" value="LD_TPept_cat_dom"/>
</dbReference>
<evidence type="ECO:0000256" key="4">
    <source>
        <dbReference type="ARBA" id="ARBA00022960"/>
    </source>
</evidence>
<keyword evidence="6 7" id="KW-0961">Cell wall biogenesis/degradation</keyword>
<dbReference type="GO" id="GO:0071972">
    <property type="term" value="F:peptidoglycan L,D-transpeptidase activity"/>
    <property type="evidence" value="ECO:0007669"/>
    <property type="project" value="TreeGrafter"/>
</dbReference>
<dbReference type="PANTHER" id="PTHR30582:SF2">
    <property type="entry name" value="L,D-TRANSPEPTIDASE YCIB-RELATED"/>
    <property type="match status" value="1"/>
</dbReference>
<evidence type="ECO:0000256" key="2">
    <source>
        <dbReference type="ARBA" id="ARBA00005992"/>
    </source>
</evidence>
<dbReference type="GO" id="GO:0005576">
    <property type="term" value="C:extracellular region"/>
    <property type="evidence" value="ECO:0007669"/>
    <property type="project" value="TreeGrafter"/>
</dbReference>
<dbReference type="UniPathway" id="UPA00219"/>
<organism evidence="10 12">
    <name type="scientific">Legionella micdadei</name>
    <name type="common">Tatlockia micdadei</name>
    <dbReference type="NCBI Taxonomy" id="451"/>
    <lineage>
        <taxon>Bacteria</taxon>
        <taxon>Pseudomonadati</taxon>
        <taxon>Pseudomonadota</taxon>
        <taxon>Gammaproteobacteria</taxon>
        <taxon>Legionellales</taxon>
        <taxon>Legionellaceae</taxon>
        <taxon>Legionella</taxon>
    </lineage>
</organism>
<dbReference type="InterPro" id="IPR038063">
    <property type="entry name" value="Transpep_catalytic_dom"/>
</dbReference>
<dbReference type="GO" id="GO:0016740">
    <property type="term" value="F:transferase activity"/>
    <property type="evidence" value="ECO:0007669"/>
    <property type="project" value="UniProtKB-KW"/>
</dbReference>
<evidence type="ECO:0000256" key="1">
    <source>
        <dbReference type="ARBA" id="ARBA00004752"/>
    </source>
</evidence>
<evidence type="ECO:0000313" key="10">
    <source>
        <dbReference type="EMBL" id="CEG60653.1"/>
    </source>
</evidence>
<dbReference type="InterPro" id="IPR050979">
    <property type="entry name" value="LD-transpeptidase"/>
</dbReference>
<dbReference type="HOGENOM" id="CLU_1132120_0_0_6"/>
<dbReference type="GO" id="GO:0071555">
    <property type="term" value="P:cell wall organization"/>
    <property type="evidence" value="ECO:0007669"/>
    <property type="project" value="UniProtKB-UniRule"/>
</dbReference>
<comment type="similarity">
    <text evidence="2">Belongs to the YkuD family.</text>
</comment>
<feature type="domain" description="L,D-TPase catalytic" evidence="9">
    <location>
        <begin position="106"/>
        <end position="238"/>
    </location>
</feature>
<dbReference type="Proteomes" id="UP000032414">
    <property type="component" value="Chromosome I"/>
</dbReference>
<feature type="active site" description="Proton donor/acceptor" evidence="7">
    <location>
        <position position="191"/>
    </location>
</feature>
<dbReference type="KEGG" id="tmc:LMI_1346"/>
<evidence type="ECO:0000313" key="11">
    <source>
        <dbReference type="EMBL" id="SCX84588.1"/>
    </source>
</evidence>
<dbReference type="PROSITE" id="PS52029">
    <property type="entry name" value="LD_TPASE"/>
    <property type="match status" value="1"/>
</dbReference>
<gene>
    <name evidence="10" type="ORF">LMI_1346</name>
    <name evidence="11" type="ORF">SAMN02982997_00235</name>
</gene>
<accession>A0A098GDW5</accession>
<feature type="active site" description="Nucleophile" evidence="7">
    <location>
        <position position="205"/>
    </location>
</feature>
<keyword evidence="11" id="KW-0449">Lipoprotein</keyword>
<dbReference type="AlphaFoldDB" id="A0A098GDW5"/>
<reference evidence="10" key="1">
    <citation type="submission" date="2014-09" db="EMBL/GenBank/DDBJ databases">
        <authorList>
            <person name="GOMEZ-VALERO Laura"/>
        </authorList>
    </citation>
    <scope>NUCLEOTIDE SEQUENCE</scope>
    <source>
        <strain evidence="10">ATCC33218</strain>
    </source>
</reference>
<dbReference type="STRING" id="451.B6N58_08805"/>
<evidence type="ECO:0000313" key="13">
    <source>
        <dbReference type="Proteomes" id="UP000182998"/>
    </source>
</evidence>
<keyword evidence="13" id="KW-1185">Reference proteome</keyword>
<keyword evidence="3" id="KW-0808">Transferase</keyword>